<evidence type="ECO:0000313" key="3">
    <source>
        <dbReference type="EMBL" id="JAS18056.1"/>
    </source>
</evidence>
<evidence type="ECO:0000256" key="1">
    <source>
        <dbReference type="SAM" id="MobiDB-lite"/>
    </source>
</evidence>
<organism evidence="3">
    <name type="scientific">Clastoptera arizonana</name>
    <name type="common">Arizona spittle bug</name>
    <dbReference type="NCBI Taxonomy" id="38151"/>
    <lineage>
        <taxon>Eukaryota</taxon>
        <taxon>Metazoa</taxon>
        <taxon>Ecdysozoa</taxon>
        <taxon>Arthropoda</taxon>
        <taxon>Hexapoda</taxon>
        <taxon>Insecta</taxon>
        <taxon>Pterygota</taxon>
        <taxon>Neoptera</taxon>
        <taxon>Paraneoptera</taxon>
        <taxon>Hemiptera</taxon>
        <taxon>Auchenorrhyncha</taxon>
        <taxon>Cercopoidea</taxon>
        <taxon>Clastopteridae</taxon>
        <taxon>Clastoptera</taxon>
    </lineage>
</organism>
<feature type="region of interest" description="Disordered" evidence="1">
    <location>
        <begin position="1"/>
        <end position="24"/>
    </location>
</feature>
<proteinExistence type="predicted"/>
<sequence length="111" mass="12662">MSTRTAVRDIVHRGQQPNGEGKNVTNPLEAFSIFFSESLFEKLVKHTNSEIVLKQQYYKNVQFSIAQTNKTEIKALIGILVFSALHKDNHLSVPKICLIHQKVGIFIKLHF</sequence>
<protein>
    <recommendedName>
        <fullName evidence="2">PiggyBac transposable element-derived protein domain-containing protein</fullName>
    </recommendedName>
</protein>
<accession>A0A1B6CX35</accession>
<reference evidence="3" key="1">
    <citation type="submission" date="2015-12" db="EMBL/GenBank/DDBJ databases">
        <title>De novo transcriptome assembly of four potential Pierce s Disease insect vectors from Arizona vineyards.</title>
        <authorList>
            <person name="Tassone E.E."/>
        </authorList>
    </citation>
    <scope>NUCLEOTIDE SEQUENCE</scope>
</reference>
<name>A0A1B6CX35_9HEMI</name>
<gene>
    <name evidence="3" type="ORF">g.4907</name>
</gene>
<dbReference type="InterPro" id="IPR029526">
    <property type="entry name" value="PGBD"/>
</dbReference>
<dbReference type="AlphaFoldDB" id="A0A1B6CX35"/>
<feature type="compositionally biased region" description="Polar residues" evidence="1">
    <location>
        <begin position="15"/>
        <end position="24"/>
    </location>
</feature>
<feature type="domain" description="PiggyBac transposable element-derived protein" evidence="2">
    <location>
        <begin position="26"/>
        <end position="91"/>
    </location>
</feature>
<dbReference type="EMBL" id="GEDC01019242">
    <property type="protein sequence ID" value="JAS18056.1"/>
    <property type="molecule type" value="Transcribed_RNA"/>
</dbReference>
<evidence type="ECO:0000259" key="2">
    <source>
        <dbReference type="Pfam" id="PF13843"/>
    </source>
</evidence>
<feature type="compositionally biased region" description="Basic and acidic residues" evidence="1">
    <location>
        <begin position="1"/>
        <end position="12"/>
    </location>
</feature>
<dbReference type="Pfam" id="PF13843">
    <property type="entry name" value="DDE_Tnp_1_7"/>
    <property type="match status" value="1"/>
</dbReference>